<evidence type="ECO:0000313" key="2">
    <source>
        <dbReference type="EMBL" id="RYC15277.1"/>
    </source>
</evidence>
<feature type="transmembrane region" description="Helical" evidence="1">
    <location>
        <begin position="131"/>
        <end position="150"/>
    </location>
</feature>
<feature type="transmembrane region" description="Helical" evidence="1">
    <location>
        <begin position="156"/>
        <end position="180"/>
    </location>
</feature>
<dbReference type="PANTHER" id="PTHR34989">
    <property type="entry name" value="PROTEIN HDED"/>
    <property type="match status" value="1"/>
</dbReference>
<dbReference type="Pfam" id="PF03729">
    <property type="entry name" value="DUF308"/>
    <property type="match status" value="1"/>
</dbReference>
<name>A0A4Q2T8E5_9HYPH</name>
<feature type="transmembrane region" description="Helical" evidence="1">
    <location>
        <begin position="97"/>
        <end position="119"/>
    </location>
</feature>
<accession>A0A4Q2T8E5</accession>
<gene>
    <name evidence="2" type="ORF">EUU22_09590</name>
</gene>
<feature type="transmembrane region" description="Helical" evidence="1">
    <location>
        <begin position="46"/>
        <end position="65"/>
    </location>
</feature>
<feature type="transmembrane region" description="Helical" evidence="1">
    <location>
        <begin position="72"/>
        <end position="91"/>
    </location>
</feature>
<dbReference type="Proteomes" id="UP000291088">
    <property type="component" value="Unassembled WGS sequence"/>
</dbReference>
<organism evidence="2 3">
    <name type="scientific">Ciceribacter ferrooxidans</name>
    <dbReference type="NCBI Taxonomy" id="2509717"/>
    <lineage>
        <taxon>Bacteria</taxon>
        <taxon>Pseudomonadati</taxon>
        <taxon>Pseudomonadota</taxon>
        <taxon>Alphaproteobacteria</taxon>
        <taxon>Hyphomicrobiales</taxon>
        <taxon>Rhizobiaceae</taxon>
        <taxon>Ciceribacter</taxon>
    </lineage>
</organism>
<dbReference type="PANTHER" id="PTHR34989:SF1">
    <property type="entry name" value="PROTEIN HDED"/>
    <property type="match status" value="1"/>
</dbReference>
<dbReference type="GO" id="GO:0005886">
    <property type="term" value="C:plasma membrane"/>
    <property type="evidence" value="ECO:0007669"/>
    <property type="project" value="TreeGrafter"/>
</dbReference>
<dbReference type="OrthoDB" id="9815400at2"/>
<feature type="transmembrane region" description="Helical" evidence="1">
    <location>
        <begin position="19"/>
        <end position="40"/>
    </location>
</feature>
<dbReference type="InterPro" id="IPR005325">
    <property type="entry name" value="DUF308_memb"/>
</dbReference>
<evidence type="ECO:0000313" key="3">
    <source>
        <dbReference type="Proteomes" id="UP000291088"/>
    </source>
</evidence>
<comment type="caution">
    <text evidence="2">The sequence shown here is derived from an EMBL/GenBank/DDBJ whole genome shotgun (WGS) entry which is preliminary data.</text>
</comment>
<dbReference type="RefSeq" id="WP_129331808.1">
    <property type="nucleotide sequence ID" value="NZ_SDVB01000196.1"/>
</dbReference>
<dbReference type="InterPro" id="IPR052712">
    <property type="entry name" value="Acid_resist_chaperone_HdeD"/>
</dbReference>
<reference evidence="2 3" key="1">
    <citation type="submission" date="2019-01" db="EMBL/GenBank/DDBJ databases">
        <authorList>
            <person name="Deng T."/>
        </authorList>
    </citation>
    <scope>NUCLEOTIDE SEQUENCE [LARGE SCALE GENOMIC DNA]</scope>
    <source>
        <strain evidence="2 3">F8825</strain>
    </source>
</reference>
<keyword evidence="1" id="KW-0812">Transmembrane</keyword>
<proteinExistence type="predicted"/>
<sequence>MIDDLGPVRFPELRAKWGWLLALGVITLILGGLALANLFLATIASVYYIGALMLVGGVLHLIHAFQVKGWEAVLFWALSGVLYTLAGIMTFQNPLLASAVLTLLIGLALIAAGIFRLWAGLKLKGTSGWRWLAFSGAVTILAGFVIAMGWPVNSLWVLGLFLAIDLLMQGWSMIALALAIRA</sequence>
<evidence type="ECO:0000256" key="1">
    <source>
        <dbReference type="SAM" id="Phobius"/>
    </source>
</evidence>
<dbReference type="EMBL" id="SDVB01000196">
    <property type="protein sequence ID" value="RYC15277.1"/>
    <property type="molecule type" value="Genomic_DNA"/>
</dbReference>
<dbReference type="AlphaFoldDB" id="A0A4Q2T8E5"/>
<protein>
    <submittedName>
        <fullName evidence="2">HdeD family acid-resistance protein</fullName>
    </submittedName>
</protein>
<keyword evidence="1" id="KW-1133">Transmembrane helix</keyword>
<keyword evidence="1" id="KW-0472">Membrane</keyword>
<keyword evidence="3" id="KW-1185">Reference proteome</keyword>